<evidence type="ECO:0000313" key="3">
    <source>
        <dbReference type="Proteomes" id="UP001354709"/>
    </source>
</evidence>
<dbReference type="Gene3D" id="3.30.1540.10">
    <property type="entry name" value="formyl-coa transferase, domain 3"/>
    <property type="match status" value="1"/>
</dbReference>
<comment type="caution">
    <text evidence="2">The sequence shown here is derived from an EMBL/GenBank/DDBJ whole genome shotgun (WGS) entry which is preliminary data.</text>
</comment>
<dbReference type="InterPro" id="IPR050509">
    <property type="entry name" value="CoA-transferase_III"/>
</dbReference>
<protein>
    <submittedName>
        <fullName evidence="2">CaiB/BaiF CoA-transferase family protein</fullName>
    </submittedName>
</protein>
<dbReference type="InterPro" id="IPR003673">
    <property type="entry name" value="CoA-Trfase_fam_III"/>
</dbReference>
<dbReference type="Pfam" id="PF02515">
    <property type="entry name" value="CoA_transf_3"/>
    <property type="match status" value="1"/>
</dbReference>
<dbReference type="Proteomes" id="UP001354709">
    <property type="component" value="Unassembled WGS sequence"/>
</dbReference>
<dbReference type="SUPFAM" id="SSF89796">
    <property type="entry name" value="CoA-transferase family III (CaiB/BaiF)"/>
    <property type="match status" value="1"/>
</dbReference>
<dbReference type="PANTHER" id="PTHR48228">
    <property type="entry name" value="SUCCINYL-COA--D-CITRAMALATE COA-TRANSFERASE"/>
    <property type="match status" value="1"/>
</dbReference>
<accession>A0ABU7Q3W0</accession>
<dbReference type="InterPro" id="IPR044855">
    <property type="entry name" value="CoA-Trfase_III_dom3_sf"/>
</dbReference>
<feature type="region of interest" description="Disordered" evidence="1">
    <location>
        <begin position="332"/>
        <end position="378"/>
    </location>
</feature>
<proteinExistence type="predicted"/>
<reference evidence="2 3" key="1">
    <citation type="submission" date="2023-11" db="EMBL/GenBank/DDBJ databases">
        <title>30 novel species of actinomycetes from the DSMZ collection.</title>
        <authorList>
            <person name="Nouioui I."/>
        </authorList>
    </citation>
    <scope>NUCLEOTIDE SEQUENCE [LARGE SCALE GENOMIC DNA]</scope>
    <source>
        <strain evidence="2 3">DSM 41524</strain>
    </source>
</reference>
<dbReference type="PANTHER" id="PTHR48228:SF5">
    <property type="entry name" value="ALPHA-METHYLACYL-COA RACEMASE"/>
    <property type="match status" value="1"/>
</dbReference>
<evidence type="ECO:0000256" key="1">
    <source>
        <dbReference type="SAM" id="MobiDB-lite"/>
    </source>
</evidence>
<gene>
    <name evidence="2" type="ORF">V2J94_29890</name>
</gene>
<sequence>MRVNGSAPDPEGRCSAHGPLVGVRVVEMAGLGPVPMAALLLAEMGADVVRVDRPQPPAFPDTLDRGRRSVTIDLKRQEGTELVLRLAERANILIEGFRPGVMERLGLGPEQVHARNAGLVYGRMTGWGQTGPRAARAGHDINYIALTGALSAIGRAGGPPQVPLNLVGDFGGGALYLVAGVLAALHHARITGEGQVVDAAIVDGVTHLAAMIWAERRYRGWTDERGTNLLDSGAPFYDVYRTSDGEWFAVGAIEPQFYAQLARLLGLPEWASRQDEREHWPGMREAFARAFAARTRAEWEEIFADSDACAAPVLSWAEAIEDPHMRARGTHLRLDDGDVPAPAPRFSRTPSQVARPGGPTDDSSRAVLEDWEIHGPST</sequence>
<name>A0ABU7Q3W0_9ACTN</name>
<dbReference type="Gene3D" id="3.40.50.10540">
    <property type="entry name" value="Crotonobetainyl-coa:carnitine coa-transferase, domain 1"/>
    <property type="match status" value="1"/>
</dbReference>
<organism evidence="2 3">
    <name type="scientific">Streptomyces asiaticus subsp. ignotus</name>
    <dbReference type="NCBI Taxonomy" id="3098222"/>
    <lineage>
        <taxon>Bacteria</taxon>
        <taxon>Bacillati</taxon>
        <taxon>Actinomycetota</taxon>
        <taxon>Actinomycetes</taxon>
        <taxon>Kitasatosporales</taxon>
        <taxon>Streptomycetaceae</taxon>
        <taxon>Streptomyces</taxon>
        <taxon>Streptomyces violaceusniger group</taxon>
    </lineage>
</organism>
<dbReference type="RefSeq" id="WP_330812516.1">
    <property type="nucleotide sequence ID" value="NZ_JAZBJO010000022.1"/>
</dbReference>
<keyword evidence="3" id="KW-1185">Reference proteome</keyword>
<dbReference type="EMBL" id="JAZBJO010000022">
    <property type="protein sequence ID" value="MEE4596058.1"/>
    <property type="molecule type" value="Genomic_DNA"/>
</dbReference>
<evidence type="ECO:0000313" key="2">
    <source>
        <dbReference type="EMBL" id="MEE4596058.1"/>
    </source>
</evidence>
<feature type="compositionally biased region" description="Basic and acidic residues" evidence="1">
    <location>
        <begin position="362"/>
        <end position="378"/>
    </location>
</feature>
<dbReference type="InterPro" id="IPR023606">
    <property type="entry name" value="CoA-Trfase_III_dom_1_sf"/>
</dbReference>